<dbReference type="Gene3D" id="3.40.50.2000">
    <property type="entry name" value="Glycogen Phosphorylase B"/>
    <property type="match status" value="2"/>
</dbReference>
<evidence type="ECO:0000256" key="1">
    <source>
        <dbReference type="SAM" id="Phobius"/>
    </source>
</evidence>
<evidence type="ECO:0000313" key="4">
    <source>
        <dbReference type="EMBL" id="OUR98804.1"/>
    </source>
</evidence>
<evidence type="ECO:0000259" key="2">
    <source>
        <dbReference type="Pfam" id="PF00534"/>
    </source>
</evidence>
<dbReference type="InterPro" id="IPR028098">
    <property type="entry name" value="Glyco_trans_4-like_N"/>
</dbReference>
<proteinExistence type="predicted"/>
<dbReference type="AlphaFoldDB" id="A0A1Y5FF26"/>
<evidence type="ECO:0008006" key="6">
    <source>
        <dbReference type="Google" id="ProtNLM"/>
    </source>
</evidence>
<feature type="transmembrane region" description="Helical" evidence="1">
    <location>
        <begin position="81"/>
        <end position="99"/>
    </location>
</feature>
<dbReference type="Pfam" id="PF00534">
    <property type="entry name" value="Glycos_transf_1"/>
    <property type="match status" value="1"/>
</dbReference>
<dbReference type="CDD" id="cd03794">
    <property type="entry name" value="GT4_WbuB-like"/>
    <property type="match status" value="1"/>
</dbReference>
<dbReference type="Proteomes" id="UP000196531">
    <property type="component" value="Unassembled WGS sequence"/>
</dbReference>
<protein>
    <recommendedName>
        <fullName evidence="6">Glycosyltransferase WbuB</fullName>
    </recommendedName>
</protein>
<keyword evidence="1" id="KW-1133">Transmembrane helix</keyword>
<dbReference type="Pfam" id="PF13579">
    <property type="entry name" value="Glyco_trans_4_4"/>
    <property type="match status" value="1"/>
</dbReference>
<evidence type="ECO:0000259" key="3">
    <source>
        <dbReference type="Pfam" id="PF13579"/>
    </source>
</evidence>
<dbReference type="SUPFAM" id="SSF53756">
    <property type="entry name" value="UDP-Glycosyltransferase/glycogen phosphorylase"/>
    <property type="match status" value="1"/>
</dbReference>
<comment type="caution">
    <text evidence="4">The sequence shown here is derived from an EMBL/GenBank/DDBJ whole genome shotgun (WGS) entry which is preliminary data.</text>
</comment>
<keyword evidence="1" id="KW-0812">Transmembrane</keyword>
<gene>
    <name evidence="4" type="ORF">A9Q84_05160</name>
</gene>
<dbReference type="EMBL" id="MAAO01000004">
    <property type="protein sequence ID" value="OUR98804.1"/>
    <property type="molecule type" value="Genomic_DNA"/>
</dbReference>
<name>A0A1Y5FF26_9BACT</name>
<dbReference type="InterPro" id="IPR001296">
    <property type="entry name" value="Glyco_trans_1"/>
</dbReference>
<evidence type="ECO:0000313" key="5">
    <source>
        <dbReference type="Proteomes" id="UP000196531"/>
    </source>
</evidence>
<keyword evidence="1" id="KW-0472">Membrane</keyword>
<reference evidence="5" key="1">
    <citation type="journal article" date="2017" name="Proc. Natl. Acad. Sci. U.S.A.">
        <title>Simulation of Deepwater Horizon oil plume reveals substrate specialization within a complex community of hydrocarbon-degraders.</title>
        <authorList>
            <person name="Hu P."/>
            <person name="Dubinsky E.A."/>
            <person name="Probst A.J."/>
            <person name="Wang J."/>
            <person name="Sieber C.M.K."/>
            <person name="Tom L.M."/>
            <person name="Gardinali P."/>
            <person name="Banfield J.F."/>
            <person name="Atlas R.M."/>
            <person name="Andersen G.L."/>
        </authorList>
    </citation>
    <scope>NUCLEOTIDE SEQUENCE [LARGE SCALE GENOMIC DNA]</scope>
</reference>
<feature type="domain" description="Glycosyl transferase family 1" evidence="2">
    <location>
        <begin position="217"/>
        <end position="382"/>
    </location>
</feature>
<dbReference type="GO" id="GO:0016757">
    <property type="term" value="F:glycosyltransferase activity"/>
    <property type="evidence" value="ECO:0007669"/>
    <property type="project" value="InterPro"/>
</dbReference>
<accession>A0A1Y5FF26</accession>
<dbReference type="PANTHER" id="PTHR12526:SF622">
    <property type="entry name" value="GLYCOSYLTRANSFERASE (GROUP I)"/>
    <property type="match status" value="1"/>
</dbReference>
<organism evidence="4 5">
    <name type="scientific">Halobacteriovorax marinus</name>
    <dbReference type="NCBI Taxonomy" id="97084"/>
    <lineage>
        <taxon>Bacteria</taxon>
        <taxon>Pseudomonadati</taxon>
        <taxon>Bdellovibrionota</taxon>
        <taxon>Bacteriovoracia</taxon>
        <taxon>Bacteriovoracales</taxon>
        <taxon>Halobacteriovoraceae</taxon>
        <taxon>Halobacteriovorax</taxon>
    </lineage>
</organism>
<dbReference type="PANTHER" id="PTHR12526">
    <property type="entry name" value="GLYCOSYLTRANSFERASE"/>
    <property type="match status" value="1"/>
</dbReference>
<feature type="domain" description="Glycosyltransferase subfamily 4-like N-terminal" evidence="3">
    <location>
        <begin position="18"/>
        <end position="198"/>
    </location>
</feature>
<sequence length="406" mass="45687">MKILIVTQYFWPETFKINDLARELHDRGHEVTVLTGLPNYPQGSIYKGYSFLGPYKEDWDGIKVIRVPLVPRGKGIGYKLVLNYISFPITASILLPFIIRGKIDKVFTYQLSPFFASIPAVFASWFKKAAAVIWVTDIWPESLVVTNTIKNKWALSLVKKIVLWVYKNNHKIIVTSKGFIPRIKKMGISEDKMSYVPQWAESFFENMDLSSNTYSDENFPHDKFVILFAGNIGTSQDMPTVLKAAEILKEREDIAFVFLGDGTHKAWAEGEAKKRNLDSVYFLGKKPMETMPYYYSKSGALLVSLVSNDLFSVTLPTKIQSYMASGKPVLASLDGEGGRVIAENGAGLAVPASCPEKLADAVLKLSQMSKEDLKAMGAKANKAYRKEFLRKDVITKIENHFESLTY</sequence>